<organism evidence="1 2">
    <name type="scientific">Metabacillus bambusae</name>
    <dbReference type="NCBI Taxonomy" id="2795218"/>
    <lineage>
        <taxon>Bacteria</taxon>
        <taxon>Bacillati</taxon>
        <taxon>Bacillota</taxon>
        <taxon>Bacilli</taxon>
        <taxon>Bacillales</taxon>
        <taxon>Bacillaceae</taxon>
        <taxon>Metabacillus</taxon>
    </lineage>
</organism>
<sequence length="221" mass="25238">MRTGEDNGIFDVQTRATFRALVQMIIQPRKYITSTLGAVQVEDALLVKVYEYVIWTLDHSLANTSKQQLNLNNSSMSAATADLLNTAAAYLVQSGRAKCPLDVRVFTKRNPFTYLSRSDRFRVITLLECLDINLASLPIPYTNNPGLIRNMMDVLNQLTLFGYYSEWPAYGTTRFLQPDNRLLEYFPIGWCQSNYPGVAFGYRDLRGFLLKYPHKRGDRNG</sequence>
<gene>
    <name evidence="1" type="ORF">I7822_12365</name>
</gene>
<name>A0ABS3N2P5_9BACI</name>
<dbReference type="Proteomes" id="UP000663981">
    <property type="component" value="Unassembled WGS sequence"/>
</dbReference>
<reference evidence="1 2" key="1">
    <citation type="submission" date="2021-03" db="EMBL/GenBank/DDBJ databases">
        <title>Whole genome sequence of Metabacillus bambusae BG109.</title>
        <authorList>
            <person name="Jeong J.W."/>
        </authorList>
    </citation>
    <scope>NUCLEOTIDE SEQUENCE [LARGE SCALE GENOMIC DNA]</scope>
    <source>
        <strain evidence="1 2">BG109</strain>
    </source>
</reference>
<evidence type="ECO:0000313" key="1">
    <source>
        <dbReference type="EMBL" id="MBO1512464.1"/>
    </source>
</evidence>
<accession>A0ABS3N2P5</accession>
<proteinExistence type="predicted"/>
<comment type="caution">
    <text evidence="1">The sequence shown here is derived from an EMBL/GenBank/DDBJ whole genome shotgun (WGS) entry which is preliminary data.</text>
</comment>
<dbReference type="EMBL" id="JAGDEL010000008">
    <property type="protein sequence ID" value="MBO1512464.1"/>
    <property type="molecule type" value="Genomic_DNA"/>
</dbReference>
<evidence type="ECO:0000313" key="2">
    <source>
        <dbReference type="Proteomes" id="UP000663981"/>
    </source>
</evidence>
<dbReference type="RefSeq" id="WP_207978521.1">
    <property type="nucleotide sequence ID" value="NZ_JAGDEL010000008.1"/>
</dbReference>
<keyword evidence="2" id="KW-1185">Reference proteome</keyword>
<protein>
    <submittedName>
        <fullName evidence="1">Uncharacterized protein</fullName>
    </submittedName>
</protein>